<protein>
    <recommendedName>
        <fullName evidence="4">Laminin alpha domain-containing protein</fullName>
    </recommendedName>
</protein>
<evidence type="ECO:0008006" key="4">
    <source>
        <dbReference type="Google" id="ProtNLM"/>
    </source>
</evidence>
<evidence type="ECO:0000313" key="2">
    <source>
        <dbReference type="Ensembl" id="ENSFHEP00000034340.1"/>
    </source>
</evidence>
<keyword evidence="3" id="KW-1185">Reference proteome</keyword>
<keyword evidence="1" id="KW-0175">Coiled coil</keyword>
<sequence length="129" mass="14560">MSTMRSRRQTERMFSLQAADGATAALNNAKESRDAVQETLQAVNEMLANLSTSDLLRRLEETLADAEREVEGGLRPRLQDMEEKEEAQRRRLTSINLDMDRVLADIANLEEILRTIPSGCFNNPPIEEA</sequence>
<dbReference type="Proteomes" id="UP000265000">
    <property type="component" value="Unplaced"/>
</dbReference>
<proteinExistence type="predicted"/>
<name>A0A3Q2UPW1_FUNHE</name>
<evidence type="ECO:0000256" key="1">
    <source>
        <dbReference type="SAM" id="Coils"/>
    </source>
</evidence>
<organism evidence="2 3">
    <name type="scientific">Fundulus heteroclitus</name>
    <name type="common">Killifish</name>
    <name type="synonym">Mummichog</name>
    <dbReference type="NCBI Taxonomy" id="8078"/>
    <lineage>
        <taxon>Eukaryota</taxon>
        <taxon>Metazoa</taxon>
        <taxon>Chordata</taxon>
        <taxon>Craniata</taxon>
        <taxon>Vertebrata</taxon>
        <taxon>Euteleostomi</taxon>
        <taxon>Actinopterygii</taxon>
        <taxon>Neopterygii</taxon>
        <taxon>Teleostei</taxon>
        <taxon>Neoteleostei</taxon>
        <taxon>Acanthomorphata</taxon>
        <taxon>Ovalentaria</taxon>
        <taxon>Atherinomorphae</taxon>
        <taxon>Cyprinodontiformes</taxon>
        <taxon>Fundulidae</taxon>
        <taxon>Fundulus</taxon>
    </lineage>
</organism>
<accession>A0A3Q2UPW1</accession>
<dbReference type="Ensembl" id="ENSFHET00000035044.1">
    <property type="protein sequence ID" value="ENSFHEP00000034340.1"/>
    <property type="gene ID" value="ENSFHEG00000021997.1"/>
</dbReference>
<feature type="coiled-coil region" evidence="1">
    <location>
        <begin position="26"/>
        <end position="98"/>
    </location>
</feature>
<evidence type="ECO:0000313" key="3">
    <source>
        <dbReference type="Proteomes" id="UP000265000"/>
    </source>
</evidence>
<dbReference type="AlphaFoldDB" id="A0A3Q2UPW1"/>
<dbReference type="STRING" id="8078.ENSFHEP00000034340"/>
<reference evidence="2" key="2">
    <citation type="submission" date="2025-09" db="UniProtKB">
        <authorList>
            <consortium name="Ensembl"/>
        </authorList>
    </citation>
    <scope>IDENTIFICATION</scope>
</reference>
<dbReference type="GeneTree" id="ENSGT00940000178424"/>
<reference evidence="2" key="1">
    <citation type="submission" date="2025-08" db="UniProtKB">
        <authorList>
            <consortium name="Ensembl"/>
        </authorList>
    </citation>
    <scope>IDENTIFICATION</scope>
</reference>